<feature type="domain" description="C2H2-type" evidence="9">
    <location>
        <begin position="341"/>
        <end position="368"/>
    </location>
</feature>
<dbReference type="Gene3D" id="3.30.160.60">
    <property type="entry name" value="Classic Zinc Finger"/>
    <property type="match status" value="2"/>
</dbReference>
<name>A0A914YQ04_9BILA</name>
<keyword evidence="5" id="KW-0862">Zinc</keyword>
<feature type="compositionally biased region" description="Polar residues" evidence="8">
    <location>
        <begin position="129"/>
        <end position="153"/>
    </location>
</feature>
<feature type="domain" description="C2H2-type" evidence="9">
    <location>
        <begin position="314"/>
        <end position="341"/>
    </location>
</feature>
<dbReference type="InterPro" id="IPR036236">
    <property type="entry name" value="Znf_C2H2_sf"/>
</dbReference>
<dbReference type="GO" id="GO:0000981">
    <property type="term" value="F:DNA-binding transcription factor activity, RNA polymerase II-specific"/>
    <property type="evidence" value="ECO:0007669"/>
    <property type="project" value="TreeGrafter"/>
</dbReference>
<dbReference type="PROSITE" id="PS50157">
    <property type="entry name" value="ZINC_FINGER_C2H2_2"/>
    <property type="match status" value="3"/>
</dbReference>
<evidence type="ECO:0000313" key="11">
    <source>
        <dbReference type="WBParaSite" id="PSU_v2.g21106.t1"/>
    </source>
</evidence>
<sequence>MLGNWENFSSTLLSDPFLDEAEKFKDDFESTTTEFCDSLDSLSNEPISSKSSVTSLERIYSYSMEDSDSLDDRAASSSALNSIYDINPLDDNDVFAPDLSLFDETTSLTNSFNSTWSPKATGNELPKTNVEQNLKPNNEQTSLISSTSNNNGTKRLRVTEPSNTKSQPKLLPPESKILKMTVVSAATPVHEAIKAAGIGLHPTTHFKTIKVINQPKRQQQQIPARIVVIKKPFIPSSNGTVKTMYLPFRNANNIISRPSRVYWTQKHHDSNNEWESDMPILTREAPFRPEQLSSFSSKRTIFASISSSRPYQIFECPKCQKNLPSKHALAKHLHIHDPPRYKCSQCEKMFYDRTKLRRHQNVHSAERRYECGICGSKFSLEQNLRVHMRIHQNLTSNFCEERKHGFNQHANFKNHIHIHSQKPIKKLPSILKASIQ</sequence>
<keyword evidence="6" id="KW-0539">Nucleus</keyword>
<feature type="domain" description="C2H2-type" evidence="9">
    <location>
        <begin position="369"/>
        <end position="396"/>
    </location>
</feature>
<proteinExistence type="predicted"/>
<dbReference type="PANTHER" id="PTHR23226">
    <property type="entry name" value="ZINC FINGER AND SCAN DOMAIN-CONTAINING"/>
    <property type="match status" value="1"/>
</dbReference>
<evidence type="ECO:0000256" key="7">
    <source>
        <dbReference type="PROSITE-ProRule" id="PRU00042"/>
    </source>
</evidence>
<dbReference type="WBParaSite" id="PSU_v2.g21106.t1">
    <property type="protein sequence ID" value="PSU_v2.g21106.t1"/>
    <property type="gene ID" value="PSU_v2.g21106"/>
</dbReference>
<dbReference type="Proteomes" id="UP000887577">
    <property type="component" value="Unplaced"/>
</dbReference>
<keyword evidence="10" id="KW-1185">Reference proteome</keyword>
<evidence type="ECO:0000259" key="9">
    <source>
        <dbReference type="PROSITE" id="PS50157"/>
    </source>
</evidence>
<evidence type="ECO:0000256" key="8">
    <source>
        <dbReference type="SAM" id="MobiDB-lite"/>
    </source>
</evidence>
<keyword evidence="4 7" id="KW-0863">Zinc-finger</keyword>
<keyword evidence="2" id="KW-0479">Metal-binding</keyword>
<evidence type="ECO:0000256" key="2">
    <source>
        <dbReference type="ARBA" id="ARBA00022723"/>
    </source>
</evidence>
<accession>A0A914YQ04</accession>
<dbReference type="InterPro" id="IPR013087">
    <property type="entry name" value="Znf_C2H2_type"/>
</dbReference>
<dbReference type="AlphaFoldDB" id="A0A914YQ04"/>
<dbReference type="SMART" id="SM00355">
    <property type="entry name" value="ZnF_C2H2"/>
    <property type="match status" value="3"/>
</dbReference>
<comment type="subcellular location">
    <subcellularLocation>
        <location evidence="1">Nucleus</location>
    </subcellularLocation>
</comment>
<reference evidence="11" key="1">
    <citation type="submission" date="2022-11" db="UniProtKB">
        <authorList>
            <consortium name="WormBaseParasite"/>
        </authorList>
    </citation>
    <scope>IDENTIFICATION</scope>
</reference>
<dbReference type="GO" id="GO:0005634">
    <property type="term" value="C:nucleus"/>
    <property type="evidence" value="ECO:0007669"/>
    <property type="project" value="UniProtKB-SubCell"/>
</dbReference>
<dbReference type="FunFam" id="3.30.160.60:FF:000110">
    <property type="entry name" value="Zinc finger protein-like"/>
    <property type="match status" value="1"/>
</dbReference>
<keyword evidence="3" id="KW-0677">Repeat</keyword>
<dbReference type="GO" id="GO:0008270">
    <property type="term" value="F:zinc ion binding"/>
    <property type="evidence" value="ECO:0007669"/>
    <property type="project" value="UniProtKB-KW"/>
</dbReference>
<evidence type="ECO:0000256" key="4">
    <source>
        <dbReference type="ARBA" id="ARBA00022771"/>
    </source>
</evidence>
<dbReference type="Pfam" id="PF00096">
    <property type="entry name" value="zf-C2H2"/>
    <property type="match status" value="3"/>
</dbReference>
<evidence type="ECO:0000256" key="1">
    <source>
        <dbReference type="ARBA" id="ARBA00004123"/>
    </source>
</evidence>
<dbReference type="PROSITE" id="PS00028">
    <property type="entry name" value="ZINC_FINGER_C2H2_1"/>
    <property type="match status" value="3"/>
</dbReference>
<evidence type="ECO:0000256" key="3">
    <source>
        <dbReference type="ARBA" id="ARBA00022737"/>
    </source>
</evidence>
<feature type="region of interest" description="Disordered" evidence="8">
    <location>
        <begin position="113"/>
        <end position="171"/>
    </location>
</feature>
<dbReference type="SUPFAM" id="SSF57667">
    <property type="entry name" value="beta-beta-alpha zinc fingers"/>
    <property type="match status" value="2"/>
</dbReference>
<evidence type="ECO:0000313" key="10">
    <source>
        <dbReference type="Proteomes" id="UP000887577"/>
    </source>
</evidence>
<organism evidence="10 11">
    <name type="scientific">Panagrolaimus superbus</name>
    <dbReference type="NCBI Taxonomy" id="310955"/>
    <lineage>
        <taxon>Eukaryota</taxon>
        <taxon>Metazoa</taxon>
        <taxon>Ecdysozoa</taxon>
        <taxon>Nematoda</taxon>
        <taxon>Chromadorea</taxon>
        <taxon>Rhabditida</taxon>
        <taxon>Tylenchina</taxon>
        <taxon>Panagrolaimomorpha</taxon>
        <taxon>Panagrolaimoidea</taxon>
        <taxon>Panagrolaimidae</taxon>
        <taxon>Panagrolaimus</taxon>
    </lineage>
</organism>
<protein>
    <submittedName>
        <fullName evidence="11">C2H2-type domain-containing protein</fullName>
    </submittedName>
</protein>
<dbReference type="PANTHER" id="PTHR23226:SF416">
    <property type="entry name" value="FI01424P"/>
    <property type="match status" value="1"/>
</dbReference>
<evidence type="ECO:0000256" key="6">
    <source>
        <dbReference type="ARBA" id="ARBA00023242"/>
    </source>
</evidence>
<dbReference type="GO" id="GO:0000978">
    <property type="term" value="F:RNA polymerase II cis-regulatory region sequence-specific DNA binding"/>
    <property type="evidence" value="ECO:0007669"/>
    <property type="project" value="TreeGrafter"/>
</dbReference>
<evidence type="ECO:0000256" key="5">
    <source>
        <dbReference type="ARBA" id="ARBA00022833"/>
    </source>
</evidence>